<protein>
    <submittedName>
        <fullName evidence="2">DUF2202 domain-containing protein</fullName>
    </submittedName>
</protein>
<dbReference type="RefSeq" id="WP_377832287.1">
    <property type="nucleotide sequence ID" value="NZ_JBHRSK010000004.1"/>
</dbReference>
<reference evidence="3" key="1">
    <citation type="journal article" date="2019" name="Int. J. Syst. Evol. Microbiol.">
        <title>The Global Catalogue of Microorganisms (GCM) 10K type strain sequencing project: providing services to taxonomists for standard genome sequencing and annotation.</title>
        <authorList>
            <consortium name="The Broad Institute Genomics Platform"/>
            <consortium name="The Broad Institute Genome Sequencing Center for Infectious Disease"/>
            <person name="Wu L."/>
            <person name="Ma J."/>
        </authorList>
    </citation>
    <scope>NUCLEOTIDE SEQUENCE [LARGE SCALE GENOMIC DNA]</scope>
    <source>
        <strain evidence="3">KCTC 62192</strain>
    </source>
</reference>
<sequence>MAFTSTETTDESELNTGWTGHWMNFDWVAEETATDTPETTQTTETTTAPYSDEAIADLLYMIEEEKLAGDVYEAFYKAYGLTIFDNIAQSEDSHFSALIQQAETLGIDTDQFVFEPAGTFVNEELQQLYDTLIATGNESVTAALEVGVAIEEKDIVDIAATIEDVAGTQLADVYQNLLDGSANHLEAFQDVLMA</sequence>
<evidence type="ECO:0000313" key="3">
    <source>
        <dbReference type="Proteomes" id="UP001595443"/>
    </source>
</evidence>
<dbReference type="Pfam" id="PF09968">
    <property type="entry name" value="DUF2202"/>
    <property type="match status" value="1"/>
</dbReference>
<dbReference type="Gene3D" id="1.20.1260.10">
    <property type="match status" value="1"/>
</dbReference>
<evidence type="ECO:0000259" key="1">
    <source>
        <dbReference type="Pfam" id="PF09968"/>
    </source>
</evidence>
<evidence type="ECO:0000313" key="2">
    <source>
        <dbReference type="EMBL" id="MFC2967636.1"/>
    </source>
</evidence>
<dbReference type="InterPro" id="IPR009078">
    <property type="entry name" value="Ferritin-like_SF"/>
</dbReference>
<accession>A0ABV7AE64</accession>
<name>A0ABV7AE64_9RHOB</name>
<gene>
    <name evidence="2" type="ORF">ACFOES_05985</name>
</gene>
<feature type="domain" description="DUF2202" evidence="1">
    <location>
        <begin position="57"/>
        <end position="191"/>
    </location>
</feature>
<dbReference type="InterPro" id="IPR012347">
    <property type="entry name" value="Ferritin-like"/>
</dbReference>
<proteinExistence type="predicted"/>
<dbReference type="CDD" id="cd01048">
    <property type="entry name" value="Ferritin_like_AB2"/>
    <property type="match status" value="1"/>
</dbReference>
<dbReference type="InterPro" id="IPR019243">
    <property type="entry name" value="DUF2202"/>
</dbReference>
<comment type="caution">
    <text evidence="2">The sequence shown here is derived from an EMBL/GenBank/DDBJ whole genome shotgun (WGS) entry which is preliminary data.</text>
</comment>
<dbReference type="SUPFAM" id="SSF47240">
    <property type="entry name" value="Ferritin-like"/>
    <property type="match status" value="1"/>
</dbReference>
<dbReference type="EMBL" id="JBHRSK010000004">
    <property type="protein sequence ID" value="MFC2967636.1"/>
    <property type="molecule type" value="Genomic_DNA"/>
</dbReference>
<organism evidence="2 3">
    <name type="scientific">Acidimangrovimonas pyrenivorans</name>
    <dbReference type="NCBI Taxonomy" id="2030798"/>
    <lineage>
        <taxon>Bacteria</taxon>
        <taxon>Pseudomonadati</taxon>
        <taxon>Pseudomonadota</taxon>
        <taxon>Alphaproteobacteria</taxon>
        <taxon>Rhodobacterales</taxon>
        <taxon>Paracoccaceae</taxon>
        <taxon>Acidimangrovimonas</taxon>
    </lineage>
</organism>
<dbReference type="Proteomes" id="UP001595443">
    <property type="component" value="Unassembled WGS sequence"/>
</dbReference>
<keyword evidence="3" id="KW-1185">Reference proteome</keyword>